<accession>A0A8J5YAL0</accession>
<dbReference type="SUPFAM" id="SSF63491">
    <property type="entry name" value="BAG domain"/>
    <property type="match status" value="1"/>
</dbReference>
<evidence type="ECO:0000313" key="7">
    <source>
        <dbReference type="Proteomes" id="UP000701853"/>
    </source>
</evidence>
<dbReference type="SMART" id="SM00264">
    <property type="entry name" value="BAG"/>
    <property type="match status" value="1"/>
</dbReference>
<feature type="region of interest" description="Disordered" evidence="3">
    <location>
        <begin position="64"/>
        <end position="104"/>
    </location>
</feature>
<dbReference type="Pfam" id="PF02179">
    <property type="entry name" value="BAG"/>
    <property type="match status" value="1"/>
</dbReference>
<evidence type="ECO:0000256" key="3">
    <source>
        <dbReference type="SAM" id="MobiDB-lite"/>
    </source>
</evidence>
<dbReference type="EMBL" id="JAHUZN010000008">
    <property type="protein sequence ID" value="KAG8486281.1"/>
    <property type="molecule type" value="Genomic_DNA"/>
</dbReference>
<feature type="compositionally biased region" description="Polar residues" evidence="3">
    <location>
        <begin position="1061"/>
        <end position="1070"/>
    </location>
</feature>
<reference evidence="6 7" key="1">
    <citation type="journal article" date="2021" name="bioRxiv">
        <title>The Gossypium anomalum genome as a resource for cotton improvement and evolutionary analysis of hybrid incompatibility.</title>
        <authorList>
            <person name="Grover C.E."/>
            <person name="Yuan D."/>
            <person name="Arick M.A."/>
            <person name="Miller E.R."/>
            <person name="Hu G."/>
            <person name="Peterson D.G."/>
            <person name="Wendel J.F."/>
            <person name="Udall J.A."/>
        </authorList>
    </citation>
    <scope>NUCLEOTIDE SEQUENCE [LARGE SCALE GENOMIC DNA]</scope>
    <source>
        <strain evidence="6">JFW-Udall</strain>
        <tissue evidence="6">Leaf</tissue>
    </source>
</reference>
<feature type="compositionally biased region" description="Basic and acidic residues" evidence="3">
    <location>
        <begin position="485"/>
        <end position="495"/>
    </location>
</feature>
<dbReference type="PANTHER" id="PTHR33322">
    <property type="entry name" value="BAG DOMAIN CONTAINING PROTEIN, EXPRESSED"/>
    <property type="match status" value="1"/>
</dbReference>
<evidence type="ECO:0000313" key="6">
    <source>
        <dbReference type="EMBL" id="KAG8486281.1"/>
    </source>
</evidence>
<comment type="caution">
    <text evidence="6">The sequence shown here is derived from an EMBL/GenBank/DDBJ whole genome shotgun (WGS) entry which is preliminary data.</text>
</comment>
<feature type="compositionally biased region" description="Basic and acidic residues" evidence="3">
    <location>
        <begin position="403"/>
        <end position="422"/>
    </location>
</feature>
<sequence length="1371" mass="153778">MGRQKGNQTTSLLVVLDLVLAIVVYLPLAFFPAASAIPYTEYICPPYTGYRRWIPRCQFGPKPGPRPIPRSPPPAQLCTPPPPVELSPPPPPNPELQPPSPPPHPKLPTPPPCCPCHHYRRGCRPCHHDDDDYLICHQPITAFCGVVEPGGLILVCFVLQSLFTDQISAELVWSRWIVGNDICLCLSHMCTYAYLCLSFLAAIASSMVWSQSLQQKMMPVSGYMDSNPHLRNQAPYPPHYFPGFEAVPPHFKADPSKSPLMYESWPCSGNCSRYPPVPYYGCCNHGNFPGYYSFRPSFPHFAPSPAFHHYLNYPAFPEPYPFCYTPPHYLNQQPRYEYGKNLRTNYHCCDCPNHLHNQKNDTSLKIEEQENDAEKKEGDSEAPIQPSSFPYPIMWVPPEYMKSKEHGKHNDRMEVSDSDKVPCARPSKSLKPTEQEPRVRNGRFPLDMNGWKSLMQGEGEKQSRNQHNQDNMTQFPVPIFWLPNSDRKQEDENRDKRRMITAPDNSKQAPVKVEFIPGESSVSDVKLDKPESDKEISQNKNAAETRGKITSQKCVPIEVKEGKSEGTEKKGKDVKDVIVKCAEDTTKNELGTVAERKSPSPSKTSKFSPVCLRVDPLPKKKNGNDNGSSRSPSPRKGQPEDTLTKASVAPGRKEDSAVNTQNTSGSLDSVELVEKKIKQIPVIAERPKETKENKARENISMNQAQVLGDSREVSEQPTVGKTKEDNHENETVEETKTSFEEVMGAEKEADSVEVARDQCKTEVGRMSVDKAAKLIQSAFRGFEVRKWEPLKKLKQIADVREQVNEVRNQIQSLESSTDHNKDDKLRLLAGEKIMTLLLRLDSIQGLHSSVRDLRKSLVNELVSLQEKLDSLTRRWTEEKAEDLGTTESADCPNGQVSENISMEKESENASADLEDSTENANDITALDQQCITHIVDGKDGEIAELPFVEQGIDGKTENNSMEASQRTPRIEDGGQSPNLGHGTHLSFIPEHKCNADDVVEVNDLTKEQKPGVVEVNDQILVDIYSEDNKLRSLLKGDQVDALGELEKEIEYNNGEKESDLPINTSSPDEAENLQCTEKGQEINLLEVLPVGVIDEELAISKIDEHLLEAEPNNSVEDEKEINLFKELPAGVIDEHLLEAEPNNGVEDEKEIDLFKELPAGVTDEHLLEAKSNNGVQDEKEVEISQEEVDDDDNKCTMFFKPEEIHSTIGEENNEGLQRHEDDSGVIPVDHMASSESEAGSEATQEKLVLFEEMKAAEQPVGSEEKEEAKLEKEMNMLLQADAPWNPNVAKIGEDNKVVEENKKLNEMIEKLMEAGKDQLTVISNLTERVKELEEKLGKTKKSSKAGYRKVRYAPSYYKLGKIKRKGSEVAM</sequence>
<proteinExistence type="predicted"/>
<feature type="domain" description="BAG" evidence="5">
    <location>
        <begin position="795"/>
        <end position="872"/>
    </location>
</feature>
<dbReference type="OrthoDB" id="787121at2759"/>
<dbReference type="GO" id="GO:0006457">
    <property type="term" value="P:protein folding"/>
    <property type="evidence" value="ECO:0007669"/>
    <property type="project" value="TreeGrafter"/>
</dbReference>
<feature type="region of interest" description="Disordered" evidence="3">
    <location>
        <begin position="403"/>
        <end position="451"/>
    </location>
</feature>
<dbReference type="Proteomes" id="UP000701853">
    <property type="component" value="Chromosome 8"/>
</dbReference>
<feature type="compositionally biased region" description="Polar residues" evidence="3">
    <location>
        <begin position="657"/>
        <end position="667"/>
    </location>
</feature>
<feature type="coiled-coil region" evidence="2">
    <location>
        <begin position="854"/>
        <end position="919"/>
    </location>
</feature>
<evidence type="ECO:0000259" key="5">
    <source>
        <dbReference type="PROSITE" id="PS51035"/>
    </source>
</evidence>
<keyword evidence="7" id="KW-1185">Reference proteome</keyword>
<feature type="region of interest" description="Disordered" evidence="3">
    <location>
        <begin position="476"/>
        <end position="732"/>
    </location>
</feature>
<feature type="compositionally biased region" description="Polar residues" evidence="3">
    <location>
        <begin position="957"/>
        <end position="967"/>
    </location>
</feature>
<feature type="compositionally biased region" description="Basic and acidic residues" evidence="3">
    <location>
        <begin position="685"/>
        <end position="697"/>
    </location>
</feature>
<dbReference type="PROSITE" id="PS51035">
    <property type="entry name" value="BAG"/>
    <property type="match status" value="1"/>
</dbReference>
<keyword evidence="1" id="KW-0143">Chaperone</keyword>
<feature type="compositionally biased region" description="Basic and acidic residues" evidence="3">
    <location>
        <begin position="721"/>
        <end position="732"/>
    </location>
</feature>
<organism evidence="6 7">
    <name type="scientific">Gossypium anomalum</name>
    <dbReference type="NCBI Taxonomy" id="47600"/>
    <lineage>
        <taxon>Eukaryota</taxon>
        <taxon>Viridiplantae</taxon>
        <taxon>Streptophyta</taxon>
        <taxon>Embryophyta</taxon>
        <taxon>Tracheophyta</taxon>
        <taxon>Spermatophyta</taxon>
        <taxon>Magnoliopsida</taxon>
        <taxon>eudicotyledons</taxon>
        <taxon>Gunneridae</taxon>
        <taxon>Pentapetalae</taxon>
        <taxon>rosids</taxon>
        <taxon>malvids</taxon>
        <taxon>Malvales</taxon>
        <taxon>Malvaceae</taxon>
        <taxon>Malvoideae</taxon>
        <taxon>Gossypium</taxon>
    </lineage>
</organism>
<keyword evidence="4" id="KW-1133">Transmembrane helix</keyword>
<dbReference type="InterPro" id="IPR036533">
    <property type="entry name" value="BAG_dom_sf"/>
</dbReference>
<protein>
    <recommendedName>
        <fullName evidence="5">BAG domain-containing protein</fullName>
    </recommendedName>
</protein>
<keyword evidence="2" id="KW-0175">Coiled coil</keyword>
<dbReference type="InterPro" id="IPR003103">
    <property type="entry name" value="BAG_domain"/>
</dbReference>
<dbReference type="GO" id="GO:0051087">
    <property type="term" value="F:protein-folding chaperone binding"/>
    <property type="evidence" value="ECO:0007669"/>
    <property type="project" value="InterPro"/>
</dbReference>
<feature type="compositionally biased region" description="Basic and acidic residues" evidence="3">
    <location>
        <begin position="525"/>
        <end position="547"/>
    </location>
</feature>
<dbReference type="InterPro" id="IPR040400">
    <property type="entry name" value="BAG5/6/7/8"/>
</dbReference>
<evidence type="ECO:0000256" key="1">
    <source>
        <dbReference type="ARBA" id="ARBA00023186"/>
    </source>
</evidence>
<feature type="transmembrane region" description="Helical" evidence="4">
    <location>
        <begin position="12"/>
        <end position="34"/>
    </location>
</feature>
<dbReference type="FunFam" id="1.20.58.120:FF:000010">
    <property type="entry name" value="BAG family molecular chaperone regulator 6"/>
    <property type="match status" value="1"/>
</dbReference>
<feature type="compositionally biased region" description="Basic and acidic residues" evidence="3">
    <location>
        <begin position="369"/>
        <end position="379"/>
    </location>
</feature>
<feature type="region of interest" description="Disordered" evidence="3">
    <location>
        <begin position="369"/>
        <end position="390"/>
    </location>
</feature>
<feature type="region of interest" description="Disordered" evidence="3">
    <location>
        <begin position="954"/>
        <end position="977"/>
    </location>
</feature>
<keyword evidence="4" id="KW-0812">Transmembrane</keyword>
<feature type="compositionally biased region" description="Basic and acidic residues" evidence="3">
    <location>
        <begin position="558"/>
        <end position="587"/>
    </location>
</feature>
<feature type="region of interest" description="Disordered" evidence="3">
    <location>
        <begin position="1050"/>
        <end position="1070"/>
    </location>
</feature>
<gene>
    <name evidence="6" type="ORF">CXB51_019686</name>
</gene>
<dbReference type="Gene3D" id="1.20.58.120">
    <property type="entry name" value="BAG domain"/>
    <property type="match status" value="1"/>
</dbReference>
<keyword evidence="4" id="KW-0472">Membrane</keyword>
<feature type="compositionally biased region" description="Low complexity" evidence="3">
    <location>
        <begin position="599"/>
        <end position="609"/>
    </location>
</feature>
<dbReference type="CDD" id="cd23767">
    <property type="entry name" value="IQCD"/>
    <property type="match status" value="1"/>
</dbReference>
<dbReference type="PANTHER" id="PTHR33322:SF16">
    <property type="entry name" value="BAG FAMILY MOLECULAR CHAPERONE REGULATOR 6"/>
    <property type="match status" value="1"/>
</dbReference>
<evidence type="ECO:0000256" key="2">
    <source>
        <dbReference type="SAM" id="Coils"/>
    </source>
</evidence>
<dbReference type="GO" id="GO:0009506">
    <property type="term" value="C:plasmodesma"/>
    <property type="evidence" value="ECO:0007669"/>
    <property type="project" value="TreeGrafter"/>
</dbReference>
<feature type="compositionally biased region" description="Basic and acidic residues" evidence="3">
    <location>
        <begin position="1050"/>
        <end position="1059"/>
    </location>
</feature>
<name>A0A8J5YAL0_9ROSI</name>
<evidence type="ECO:0000256" key="4">
    <source>
        <dbReference type="SAM" id="Phobius"/>
    </source>
</evidence>